<evidence type="ECO:0000313" key="4">
    <source>
        <dbReference type="Proteomes" id="UP000054988"/>
    </source>
</evidence>
<proteinExistence type="predicted"/>
<dbReference type="EMBL" id="LATX01002508">
    <property type="protein sequence ID" value="KTB28007.1"/>
    <property type="molecule type" value="Genomic_DNA"/>
</dbReference>
<feature type="transmembrane region" description="Helical" evidence="1">
    <location>
        <begin position="193"/>
        <end position="215"/>
    </location>
</feature>
<feature type="transmembrane region" description="Helical" evidence="1">
    <location>
        <begin position="137"/>
        <end position="156"/>
    </location>
</feature>
<organism evidence="3 4">
    <name type="scientific">Moniliophthora roreri</name>
    <name type="common">Frosty pod rot fungus</name>
    <name type="synonym">Monilia roreri</name>
    <dbReference type="NCBI Taxonomy" id="221103"/>
    <lineage>
        <taxon>Eukaryota</taxon>
        <taxon>Fungi</taxon>
        <taxon>Dikarya</taxon>
        <taxon>Basidiomycota</taxon>
        <taxon>Agaricomycotina</taxon>
        <taxon>Agaricomycetes</taxon>
        <taxon>Agaricomycetidae</taxon>
        <taxon>Agaricales</taxon>
        <taxon>Marasmiineae</taxon>
        <taxon>Marasmiaceae</taxon>
        <taxon>Moniliophthora</taxon>
    </lineage>
</organism>
<evidence type="ECO:0000256" key="2">
    <source>
        <dbReference type="SAM" id="SignalP"/>
    </source>
</evidence>
<reference evidence="3 4" key="1">
    <citation type="submission" date="2015-12" db="EMBL/GenBank/DDBJ databases">
        <title>Draft genome sequence of Moniliophthora roreri, the causal agent of frosty pod rot of cacao.</title>
        <authorList>
            <person name="Aime M.C."/>
            <person name="Diaz-Valderrama J.R."/>
            <person name="Kijpornyongpan T."/>
            <person name="Phillips-Mora W."/>
        </authorList>
    </citation>
    <scope>NUCLEOTIDE SEQUENCE [LARGE SCALE GENOMIC DNA]</scope>
    <source>
        <strain evidence="3 4">MCA 2952</strain>
    </source>
</reference>
<feature type="transmembrane region" description="Helical" evidence="1">
    <location>
        <begin position="381"/>
        <end position="407"/>
    </location>
</feature>
<sequence length="409" mass="43743">MQTWRSVLSLFLFFFTLNWQVSALPSPKAGDGGALAGIRPRSPLEIRVLPDVNQETHKKRDNIENRNVYDIILDVMVRIQNEVNAVKSYDRLTTEIVQHHVDIIAGHIAYIPAAFKAYRDVGVEVDLIFGYHSTYEIAVAIAALVNLVVDLVNHVYGTINVDLVAAIVAPIFQDFAVFLNVAVTVVVNLSVTLNGLGISAFISLILSLFFFLFALNWQVSALPNPKANVGVVAPLEARSPSPLPELGALDIRANQNVYDILIAVAAKIKVEVDAVKSDKAISADKLQKHAKTIQGHISQVHAALQAHIEAKVDIGIIFGGRNSQEVGQATYAIISLIVDLATSVQASLGVDVVTTVLGGLLTDVSVYVNLAVSVLVDLGDILVQLGIGVFVDLGASIGISLGLGIGIGL</sequence>
<accession>A0A0W0EVB7</accession>
<dbReference type="AlphaFoldDB" id="A0A0W0EVB7"/>
<gene>
    <name evidence="3" type="ORF">WG66_19427</name>
</gene>
<keyword evidence="1" id="KW-1133">Transmembrane helix</keyword>
<keyword evidence="1" id="KW-0812">Transmembrane</keyword>
<feature type="transmembrane region" description="Helical" evidence="1">
    <location>
        <begin position="163"/>
        <end position="187"/>
    </location>
</feature>
<comment type="caution">
    <text evidence="3">The sequence shown here is derived from an EMBL/GenBank/DDBJ whole genome shotgun (WGS) entry which is preliminary data.</text>
</comment>
<feature type="signal peptide" evidence="2">
    <location>
        <begin position="1"/>
        <end position="23"/>
    </location>
</feature>
<evidence type="ECO:0000313" key="3">
    <source>
        <dbReference type="EMBL" id="KTB28007.1"/>
    </source>
</evidence>
<protein>
    <submittedName>
        <fullName evidence="3">Uncharacterized protein</fullName>
    </submittedName>
</protein>
<dbReference type="Proteomes" id="UP000054988">
    <property type="component" value="Unassembled WGS sequence"/>
</dbReference>
<name>A0A0W0EVB7_MONRR</name>
<keyword evidence="2" id="KW-0732">Signal</keyword>
<keyword evidence="1" id="KW-0472">Membrane</keyword>
<feature type="chain" id="PRO_5006901196" evidence="2">
    <location>
        <begin position="24"/>
        <end position="409"/>
    </location>
</feature>
<evidence type="ECO:0000256" key="1">
    <source>
        <dbReference type="SAM" id="Phobius"/>
    </source>
</evidence>